<dbReference type="EMBL" id="JAJFAZ020000010">
    <property type="protein sequence ID" value="KAI5311468.1"/>
    <property type="molecule type" value="Genomic_DNA"/>
</dbReference>
<evidence type="ECO:0000259" key="7">
    <source>
        <dbReference type="Pfam" id="PF13456"/>
    </source>
</evidence>
<reference evidence="9 10" key="1">
    <citation type="journal article" date="2022" name="G3 (Bethesda)">
        <title>Whole-genome sequence and methylome profiling of the almond [Prunus dulcis (Mill.) D.A. Webb] cultivar 'Nonpareil'.</title>
        <authorList>
            <person name="D'Amico-Willman K.M."/>
            <person name="Ouma W.Z."/>
            <person name="Meulia T."/>
            <person name="Sideli G.M."/>
            <person name="Gradziel T.M."/>
            <person name="Fresnedo-Ramirez J."/>
        </authorList>
    </citation>
    <scope>NUCLEOTIDE SEQUENCE [LARGE SCALE GENOMIC DNA]</scope>
    <source>
        <strain evidence="9">Clone GOH B32 T37-40</strain>
    </source>
</reference>
<dbReference type="Proteomes" id="UP001054821">
    <property type="component" value="Mitochondrion MT"/>
</dbReference>
<keyword evidence="10" id="KW-1185">Reference proteome</keyword>
<dbReference type="PANTHER" id="PTHR48475:SF1">
    <property type="entry name" value="RNASE H TYPE-1 DOMAIN-CONTAINING PROTEIN"/>
    <property type="match status" value="1"/>
</dbReference>
<keyword evidence="6" id="KW-0695">RNA-directed DNA polymerase</keyword>
<dbReference type="Pfam" id="PF13456">
    <property type="entry name" value="RVT_3"/>
    <property type="match status" value="1"/>
</dbReference>
<name>A0AAD4YK41_PRUDU</name>
<comment type="caution">
    <text evidence="9">The sequence shown here is derived from an EMBL/GenBank/DDBJ whole genome shotgun (WGS) entry which is preliminary data.</text>
</comment>
<keyword evidence="2" id="KW-0548">Nucleotidyltransferase</keyword>
<organism evidence="9 10">
    <name type="scientific">Prunus dulcis</name>
    <name type="common">Almond</name>
    <name type="synonym">Amygdalus dulcis</name>
    <dbReference type="NCBI Taxonomy" id="3755"/>
    <lineage>
        <taxon>Eukaryota</taxon>
        <taxon>Viridiplantae</taxon>
        <taxon>Streptophyta</taxon>
        <taxon>Embryophyta</taxon>
        <taxon>Tracheophyta</taxon>
        <taxon>Spermatophyta</taxon>
        <taxon>Magnoliopsida</taxon>
        <taxon>eudicotyledons</taxon>
        <taxon>Gunneridae</taxon>
        <taxon>Pentapetalae</taxon>
        <taxon>rosids</taxon>
        <taxon>fabids</taxon>
        <taxon>Rosales</taxon>
        <taxon>Rosaceae</taxon>
        <taxon>Amygdaloideae</taxon>
        <taxon>Amygdaleae</taxon>
        <taxon>Prunus</taxon>
    </lineage>
</organism>
<keyword evidence="3" id="KW-0540">Nuclease</keyword>
<dbReference type="InterPro" id="IPR012337">
    <property type="entry name" value="RNaseH-like_sf"/>
</dbReference>
<geneLocation type="mitochondrion" evidence="9"/>
<evidence type="ECO:0000256" key="4">
    <source>
        <dbReference type="ARBA" id="ARBA00022759"/>
    </source>
</evidence>
<dbReference type="SUPFAM" id="SSF53098">
    <property type="entry name" value="Ribonuclease H-like"/>
    <property type="match status" value="1"/>
</dbReference>
<dbReference type="Gene3D" id="3.30.420.10">
    <property type="entry name" value="Ribonuclease H-like superfamily/Ribonuclease H"/>
    <property type="match status" value="1"/>
</dbReference>
<evidence type="ECO:0000259" key="8">
    <source>
        <dbReference type="Pfam" id="PF17917"/>
    </source>
</evidence>
<evidence type="ECO:0008006" key="11">
    <source>
        <dbReference type="Google" id="ProtNLM"/>
    </source>
</evidence>
<evidence type="ECO:0000313" key="9">
    <source>
        <dbReference type="EMBL" id="KAI5311468.1"/>
    </source>
</evidence>
<accession>A0AAD4YK41</accession>
<dbReference type="PANTHER" id="PTHR48475">
    <property type="entry name" value="RIBONUCLEASE H"/>
    <property type="match status" value="1"/>
</dbReference>
<evidence type="ECO:0000256" key="3">
    <source>
        <dbReference type="ARBA" id="ARBA00022722"/>
    </source>
</evidence>
<protein>
    <recommendedName>
        <fullName evidence="11">RNase H type-1 domain-containing protein</fullName>
    </recommendedName>
</protein>
<dbReference type="GO" id="GO:0003676">
    <property type="term" value="F:nucleic acid binding"/>
    <property type="evidence" value="ECO:0007669"/>
    <property type="project" value="InterPro"/>
</dbReference>
<dbReference type="AlphaFoldDB" id="A0AAD4YK41"/>
<proteinExistence type="predicted"/>
<dbReference type="InterPro" id="IPR041373">
    <property type="entry name" value="RT_RNaseH"/>
</dbReference>
<evidence type="ECO:0000256" key="5">
    <source>
        <dbReference type="ARBA" id="ARBA00022801"/>
    </source>
</evidence>
<evidence type="ECO:0000256" key="6">
    <source>
        <dbReference type="ARBA" id="ARBA00022918"/>
    </source>
</evidence>
<sequence length="262" mass="30420">MEASMSCVLGQHDETGRKERAVYYLSKKFTDYETRYTVLEKTCCALTRASQRLRHYMLNYTTMLIARVDPLKYLFEKPALTGRTARWQMLLSEFYIVKGTNFPGEAILFAVGEEEDETPHDWQMFFDGAVNQNGNGVGSSPFLHACYLKARQKEPSPYSHSCQVEILLHKQTISQNILRVSQALRALELRIKEIDVYGDSSLIIFQTTGDWKTKDQKLIPYHQYLEDISLKFRRITFNYMSRTKNKFADALATLASMISRRY</sequence>
<keyword evidence="5" id="KW-0378">Hydrolase</keyword>
<keyword evidence="1" id="KW-0808">Transferase</keyword>
<keyword evidence="4" id="KW-0255">Endonuclease</keyword>
<dbReference type="GO" id="GO:0003964">
    <property type="term" value="F:RNA-directed DNA polymerase activity"/>
    <property type="evidence" value="ECO:0007669"/>
    <property type="project" value="UniProtKB-KW"/>
</dbReference>
<feature type="domain" description="RNase H type-1" evidence="7">
    <location>
        <begin position="186"/>
        <end position="254"/>
    </location>
</feature>
<keyword evidence="9" id="KW-0496">Mitochondrion</keyword>
<dbReference type="InterPro" id="IPR002156">
    <property type="entry name" value="RNaseH_domain"/>
</dbReference>
<feature type="domain" description="Reverse transcriptase RNase H-like" evidence="8">
    <location>
        <begin position="4"/>
        <end position="94"/>
    </location>
</feature>
<evidence type="ECO:0000256" key="1">
    <source>
        <dbReference type="ARBA" id="ARBA00022679"/>
    </source>
</evidence>
<dbReference type="Pfam" id="PF17917">
    <property type="entry name" value="RT_RNaseH"/>
    <property type="match status" value="1"/>
</dbReference>
<dbReference type="GO" id="GO:0004523">
    <property type="term" value="F:RNA-DNA hybrid ribonuclease activity"/>
    <property type="evidence" value="ECO:0007669"/>
    <property type="project" value="InterPro"/>
</dbReference>
<evidence type="ECO:0000256" key="2">
    <source>
        <dbReference type="ARBA" id="ARBA00022695"/>
    </source>
</evidence>
<dbReference type="InterPro" id="IPR043502">
    <property type="entry name" value="DNA/RNA_pol_sf"/>
</dbReference>
<dbReference type="InterPro" id="IPR036397">
    <property type="entry name" value="RNaseH_sf"/>
</dbReference>
<evidence type="ECO:0000313" key="10">
    <source>
        <dbReference type="Proteomes" id="UP001054821"/>
    </source>
</evidence>
<dbReference type="SUPFAM" id="SSF56672">
    <property type="entry name" value="DNA/RNA polymerases"/>
    <property type="match status" value="1"/>
</dbReference>
<gene>
    <name evidence="9" type="ORF">L3X38_000194</name>
</gene>